<evidence type="ECO:0000313" key="2">
    <source>
        <dbReference type="Proteomes" id="UP000025227"/>
    </source>
</evidence>
<dbReference type="Pfam" id="PF10318">
    <property type="entry name" value="7TM_GPCR_Srh"/>
    <property type="match status" value="1"/>
</dbReference>
<keyword evidence="1" id="KW-0472">Membrane</keyword>
<accession>A0A7I4Y9I3</accession>
<dbReference type="InterPro" id="IPR019422">
    <property type="entry name" value="7TM_GPCR_serpentine_rcpt_Srh"/>
</dbReference>
<dbReference type="Proteomes" id="UP000025227">
    <property type="component" value="Unplaced"/>
</dbReference>
<keyword evidence="1" id="KW-1133">Transmembrane helix</keyword>
<dbReference type="AlphaFoldDB" id="A0A7I4Y9I3"/>
<sequence>MVVLTCSFLVAGILNLFNYRRHLVTPTHHFLKISDDGHIYTSIAITLIYFIACLAGIIDILPDQTEARDWAVQEYTCAKSAMSVPQLTVFTLSKVRRIVLTVGKREPVTEDKTDAATFSRLSLYTDSRSNNQYAHTYLTNSLHLRDI</sequence>
<keyword evidence="1" id="KW-0812">Transmembrane</keyword>
<dbReference type="OrthoDB" id="5874478at2759"/>
<reference evidence="3" key="1">
    <citation type="submission" date="2020-12" db="UniProtKB">
        <authorList>
            <consortium name="WormBaseParasite"/>
        </authorList>
    </citation>
    <scope>IDENTIFICATION</scope>
    <source>
        <strain evidence="3">MHco3</strain>
    </source>
</reference>
<evidence type="ECO:0000313" key="3">
    <source>
        <dbReference type="WBParaSite" id="HCON_00063510-00001"/>
    </source>
</evidence>
<evidence type="ECO:0000256" key="1">
    <source>
        <dbReference type="SAM" id="Phobius"/>
    </source>
</evidence>
<keyword evidence="2" id="KW-1185">Reference proteome</keyword>
<organism evidence="2 3">
    <name type="scientific">Haemonchus contortus</name>
    <name type="common">Barber pole worm</name>
    <dbReference type="NCBI Taxonomy" id="6289"/>
    <lineage>
        <taxon>Eukaryota</taxon>
        <taxon>Metazoa</taxon>
        <taxon>Ecdysozoa</taxon>
        <taxon>Nematoda</taxon>
        <taxon>Chromadorea</taxon>
        <taxon>Rhabditida</taxon>
        <taxon>Rhabditina</taxon>
        <taxon>Rhabditomorpha</taxon>
        <taxon>Strongyloidea</taxon>
        <taxon>Trichostrongylidae</taxon>
        <taxon>Haemonchus</taxon>
    </lineage>
</organism>
<protein>
    <submittedName>
        <fullName evidence="3">G_PROTEIN_RECEP_F1_2 domain-containing protein</fullName>
    </submittedName>
</protein>
<dbReference type="WBParaSite" id="HCON_00063510-00001">
    <property type="protein sequence ID" value="HCON_00063510-00001"/>
    <property type="gene ID" value="HCON_00063510"/>
</dbReference>
<feature type="transmembrane region" description="Helical" evidence="1">
    <location>
        <begin position="39"/>
        <end position="61"/>
    </location>
</feature>
<proteinExistence type="predicted"/>
<name>A0A7I4Y9I3_HAECO</name>